<evidence type="ECO:0000313" key="2">
    <source>
        <dbReference type="EMBL" id="GBP88869.1"/>
    </source>
</evidence>
<proteinExistence type="predicted"/>
<accession>A0A4C1ZPP0</accession>
<comment type="caution">
    <text evidence="2">The sequence shown here is derived from an EMBL/GenBank/DDBJ whole genome shotgun (WGS) entry which is preliminary data.</text>
</comment>
<dbReference type="EMBL" id="BGZK01001963">
    <property type="protein sequence ID" value="GBP88869.1"/>
    <property type="molecule type" value="Genomic_DNA"/>
</dbReference>
<keyword evidence="3" id="KW-1185">Reference proteome</keyword>
<feature type="coiled-coil region" evidence="1">
    <location>
        <begin position="128"/>
        <end position="160"/>
    </location>
</feature>
<dbReference type="AlphaFoldDB" id="A0A4C1ZPP0"/>
<organism evidence="2 3">
    <name type="scientific">Eumeta variegata</name>
    <name type="common">Bagworm moth</name>
    <name type="synonym">Eumeta japonica</name>
    <dbReference type="NCBI Taxonomy" id="151549"/>
    <lineage>
        <taxon>Eukaryota</taxon>
        <taxon>Metazoa</taxon>
        <taxon>Ecdysozoa</taxon>
        <taxon>Arthropoda</taxon>
        <taxon>Hexapoda</taxon>
        <taxon>Insecta</taxon>
        <taxon>Pterygota</taxon>
        <taxon>Neoptera</taxon>
        <taxon>Endopterygota</taxon>
        <taxon>Lepidoptera</taxon>
        <taxon>Glossata</taxon>
        <taxon>Ditrysia</taxon>
        <taxon>Tineoidea</taxon>
        <taxon>Psychidae</taxon>
        <taxon>Oiketicinae</taxon>
        <taxon>Eumeta</taxon>
    </lineage>
</organism>
<name>A0A4C1ZPP0_EUMVA</name>
<protein>
    <submittedName>
        <fullName evidence="2">Uncharacterized protein</fullName>
    </submittedName>
</protein>
<keyword evidence="1" id="KW-0175">Coiled coil</keyword>
<gene>
    <name evidence="2" type="ORF">EVAR_63891_1</name>
</gene>
<dbReference type="Proteomes" id="UP000299102">
    <property type="component" value="Unassembled WGS sequence"/>
</dbReference>
<evidence type="ECO:0000256" key="1">
    <source>
        <dbReference type="SAM" id="Coils"/>
    </source>
</evidence>
<evidence type="ECO:0000313" key="3">
    <source>
        <dbReference type="Proteomes" id="UP000299102"/>
    </source>
</evidence>
<sequence length="214" mass="23740">MPINLYSSGLELPGQLVDGSLERESGISGGENRIGQSGGRERWFAGFLNKKPIKLISGCGADERGCSAGRKRPPIILRIGGAEPRKPVRENSAERVPKVHVWGYLLNKQGGGKNKQPLYGAKGELEAFKNISKDLKEREKARKAAELEAAEKRLHKINQINLDRFMEIEDKVEKLLAEVFSTKEILRGIDVPEKLEEIRRVDSSEIGTASGKLR</sequence>
<reference evidence="2 3" key="1">
    <citation type="journal article" date="2019" name="Commun. Biol.">
        <title>The bagworm genome reveals a unique fibroin gene that provides high tensile strength.</title>
        <authorList>
            <person name="Kono N."/>
            <person name="Nakamura H."/>
            <person name="Ohtoshi R."/>
            <person name="Tomita M."/>
            <person name="Numata K."/>
            <person name="Arakawa K."/>
        </authorList>
    </citation>
    <scope>NUCLEOTIDE SEQUENCE [LARGE SCALE GENOMIC DNA]</scope>
</reference>